<dbReference type="Gene3D" id="3.30.2220.10">
    <property type="entry name" value="rbstp2171"/>
    <property type="match status" value="1"/>
</dbReference>
<gene>
    <name evidence="1" type="ORF">ACFPQ6_00310</name>
</gene>
<organism evidence="1 2">
    <name type="scientific">Deinococcus petrolearius</name>
    <dbReference type="NCBI Taxonomy" id="1751295"/>
    <lineage>
        <taxon>Bacteria</taxon>
        <taxon>Thermotogati</taxon>
        <taxon>Deinococcota</taxon>
        <taxon>Deinococci</taxon>
        <taxon>Deinococcales</taxon>
        <taxon>Deinococcaceae</taxon>
        <taxon>Deinococcus</taxon>
    </lineage>
</organism>
<accession>A0ABW1DFJ9</accession>
<evidence type="ECO:0000313" key="1">
    <source>
        <dbReference type="EMBL" id="MFC5846738.1"/>
    </source>
</evidence>
<dbReference type="RefSeq" id="WP_380045054.1">
    <property type="nucleotide sequence ID" value="NZ_JBHSOH010000001.1"/>
</dbReference>
<dbReference type="EMBL" id="JBHSOH010000001">
    <property type="protein sequence ID" value="MFC5846738.1"/>
    <property type="molecule type" value="Genomic_DNA"/>
</dbReference>
<sequence>MTDQQTTETPETYAGLTREQVQALRREHGAERVKLLSAPVGNRRLQVVVRAPTRDEYDRYLETMIKLEKQPGRALAANRTLLLACLLAPDPKTVTPEFDARPALVDKFVEPVLNMAGADAEVREETF</sequence>
<evidence type="ECO:0000313" key="2">
    <source>
        <dbReference type="Proteomes" id="UP001595979"/>
    </source>
</evidence>
<comment type="caution">
    <text evidence="1">The sequence shown here is derived from an EMBL/GenBank/DDBJ whole genome shotgun (WGS) entry which is preliminary data.</text>
</comment>
<dbReference type="Proteomes" id="UP001595979">
    <property type="component" value="Unassembled WGS sequence"/>
</dbReference>
<protein>
    <submittedName>
        <fullName evidence="1">Uncharacterized protein</fullName>
    </submittedName>
</protein>
<proteinExistence type="predicted"/>
<reference evidence="2" key="1">
    <citation type="journal article" date="2019" name="Int. J. Syst. Evol. Microbiol.">
        <title>The Global Catalogue of Microorganisms (GCM) 10K type strain sequencing project: providing services to taxonomists for standard genome sequencing and annotation.</title>
        <authorList>
            <consortium name="The Broad Institute Genomics Platform"/>
            <consortium name="The Broad Institute Genome Sequencing Center for Infectious Disease"/>
            <person name="Wu L."/>
            <person name="Ma J."/>
        </authorList>
    </citation>
    <scope>NUCLEOTIDE SEQUENCE [LARGE SCALE GENOMIC DNA]</scope>
    <source>
        <strain evidence="2">CGMCC 1.15053</strain>
    </source>
</reference>
<keyword evidence="2" id="KW-1185">Reference proteome</keyword>
<name>A0ABW1DFJ9_9DEIO</name>